<sequence length="100" mass="11305">MTRTCSVNLACDCPTRRPSSGTRGIRACGESTGTRASPLSAEQRQENRVLAHLRQGTRHVIRRMESFRVLQGTYRHRRRQLALRVQLIAALCNLIRAHPA</sequence>
<comment type="cofactor">
    <cofactor evidence="1">
        <name>a divalent metal cation</name>
        <dbReference type="ChEBI" id="CHEBI:60240"/>
    </cofactor>
</comment>
<dbReference type="RefSeq" id="WP_380010126.1">
    <property type="nucleotide sequence ID" value="NZ_JBHLYR010000037.1"/>
</dbReference>
<reference evidence="5 6" key="1">
    <citation type="submission" date="2024-09" db="EMBL/GenBank/DDBJ databases">
        <authorList>
            <person name="Sun Q."/>
            <person name="Mori K."/>
        </authorList>
    </citation>
    <scope>NUCLEOTIDE SEQUENCE [LARGE SCALE GENOMIC DNA]</scope>
    <source>
        <strain evidence="5 6">JCM 13503</strain>
    </source>
</reference>
<keyword evidence="2" id="KW-0479">Metal-binding</keyword>
<comment type="caution">
    <text evidence="5">The sequence shown here is derived from an EMBL/GenBank/DDBJ whole genome shotgun (WGS) entry which is preliminary data.</text>
</comment>
<keyword evidence="6" id="KW-1185">Reference proteome</keyword>
<evidence type="ECO:0000256" key="2">
    <source>
        <dbReference type="ARBA" id="ARBA00022723"/>
    </source>
</evidence>
<evidence type="ECO:0000313" key="6">
    <source>
        <dbReference type="Proteomes" id="UP001589733"/>
    </source>
</evidence>
<organism evidence="5 6">
    <name type="scientific">Deinococcus oregonensis</name>
    <dbReference type="NCBI Taxonomy" id="1805970"/>
    <lineage>
        <taxon>Bacteria</taxon>
        <taxon>Thermotogati</taxon>
        <taxon>Deinococcota</taxon>
        <taxon>Deinococci</taxon>
        <taxon>Deinococcales</taxon>
        <taxon>Deinococcaceae</taxon>
        <taxon>Deinococcus</taxon>
    </lineage>
</organism>
<dbReference type="Pfam" id="PF13359">
    <property type="entry name" value="DDE_Tnp_4"/>
    <property type="match status" value="1"/>
</dbReference>
<evidence type="ECO:0000259" key="4">
    <source>
        <dbReference type="Pfam" id="PF13359"/>
    </source>
</evidence>
<dbReference type="EMBL" id="JBHLYR010000037">
    <property type="protein sequence ID" value="MFB9992706.1"/>
    <property type="molecule type" value="Genomic_DNA"/>
</dbReference>
<accession>A0ABV6B2P0</accession>
<feature type="region of interest" description="Disordered" evidence="3">
    <location>
        <begin position="17"/>
        <end position="45"/>
    </location>
</feature>
<feature type="domain" description="DDE Tnp4" evidence="4">
    <location>
        <begin position="34"/>
        <end position="93"/>
    </location>
</feature>
<protein>
    <submittedName>
        <fullName evidence="5">Transposase family protein</fullName>
    </submittedName>
</protein>
<dbReference type="InterPro" id="IPR027806">
    <property type="entry name" value="HARBI1_dom"/>
</dbReference>
<feature type="compositionally biased region" description="Polar residues" evidence="3">
    <location>
        <begin position="31"/>
        <end position="42"/>
    </location>
</feature>
<name>A0ABV6B2P0_9DEIO</name>
<gene>
    <name evidence="5" type="ORF">ACFFLM_12075</name>
</gene>
<dbReference type="Proteomes" id="UP001589733">
    <property type="component" value="Unassembled WGS sequence"/>
</dbReference>
<evidence type="ECO:0000313" key="5">
    <source>
        <dbReference type="EMBL" id="MFB9992706.1"/>
    </source>
</evidence>
<evidence type="ECO:0000256" key="1">
    <source>
        <dbReference type="ARBA" id="ARBA00001968"/>
    </source>
</evidence>
<evidence type="ECO:0000256" key="3">
    <source>
        <dbReference type="SAM" id="MobiDB-lite"/>
    </source>
</evidence>
<proteinExistence type="predicted"/>